<comment type="caution">
    <text evidence="1">The sequence shown here is derived from an EMBL/GenBank/DDBJ whole genome shotgun (WGS) entry which is preliminary data.</text>
</comment>
<evidence type="ECO:0000313" key="1">
    <source>
        <dbReference type="EMBL" id="OTP67083.1"/>
    </source>
</evidence>
<dbReference type="Proteomes" id="UP000194546">
    <property type="component" value="Unassembled WGS sequence"/>
</dbReference>
<name>A0A242M7E2_CABSO</name>
<protein>
    <submittedName>
        <fullName evidence="1">Uncharacterized protein</fullName>
    </submittedName>
</protein>
<sequence length="83" mass="9433">MALSYPTSSAVLACAEHRWERRKLHVKMLRPDRLRRYAFCIEQSLLADASRIRPHVAAGVGCIDWIVVTHFLDSVQRLSDNAG</sequence>
<proteinExistence type="predicted"/>
<dbReference type="AlphaFoldDB" id="A0A242M7E2"/>
<evidence type="ECO:0000313" key="2">
    <source>
        <dbReference type="Proteomes" id="UP000194546"/>
    </source>
</evidence>
<organism evidence="1 2">
    <name type="scientific">Caballeronia sordidicola</name>
    <name type="common">Burkholderia sordidicola</name>
    <dbReference type="NCBI Taxonomy" id="196367"/>
    <lineage>
        <taxon>Bacteria</taxon>
        <taxon>Pseudomonadati</taxon>
        <taxon>Pseudomonadota</taxon>
        <taxon>Betaproteobacteria</taxon>
        <taxon>Burkholderiales</taxon>
        <taxon>Burkholderiaceae</taxon>
        <taxon>Caballeronia</taxon>
    </lineage>
</organism>
<accession>A0A242M7E2</accession>
<dbReference type="EMBL" id="NBTY01000198">
    <property type="protein sequence ID" value="OTP67083.1"/>
    <property type="molecule type" value="Genomic_DNA"/>
</dbReference>
<reference evidence="1 2" key="1">
    <citation type="submission" date="2017-03" db="EMBL/GenBank/DDBJ databases">
        <title>Genome analysis of strain PAMC 26510.</title>
        <authorList>
            <person name="Oh H.-M."/>
            <person name="Yang J.-A."/>
        </authorList>
    </citation>
    <scope>NUCLEOTIDE SEQUENCE [LARGE SCALE GENOMIC DNA]</scope>
    <source>
        <strain evidence="1 2">PAMC 26510</strain>
    </source>
</reference>
<gene>
    <name evidence="1" type="ORF">PAMC26510_32060</name>
</gene>